<evidence type="ECO:0008006" key="3">
    <source>
        <dbReference type="Google" id="ProtNLM"/>
    </source>
</evidence>
<sequence>MSLKSAVKQALLKFRLRGVNYRNLIDPYTYIGKFTTLKTADDRSIINFNQHVDLHNYVSLIAEDGGEITFGKRVSIGDYSTLRASRAKISIGNNTMLGQGVKLISTNHAYKDKSRLIHDQDIDTEKIGITIGADCWLGAGCVVLPGVKIADGVVVGANAVVTKDVPEYAIVVGIPAKIISYRS</sequence>
<dbReference type="CDD" id="cd04647">
    <property type="entry name" value="LbH_MAT_like"/>
    <property type="match status" value="1"/>
</dbReference>
<dbReference type="SUPFAM" id="SSF51161">
    <property type="entry name" value="Trimeric LpxA-like enzymes"/>
    <property type="match status" value="1"/>
</dbReference>
<organism evidence="1 2">
    <name type="scientific">Mucilaginibacter aquatilis</name>
    <dbReference type="NCBI Taxonomy" id="1517760"/>
    <lineage>
        <taxon>Bacteria</taxon>
        <taxon>Pseudomonadati</taxon>
        <taxon>Bacteroidota</taxon>
        <taxon>Sphingobacteriia</taxon>
        <taxon>Sphingobacteriales</taxon>
        <taxon>Sphingobacteriaceae</taxon>
        <taxon>Mucilaginibacter</taxon>
    </lineage>
</organism>
<dbReference type="PANTHER" id="PTHR23416">
    <property type="entry name" value="SIALIC ACID SYNTHASE-RELATED"/>
    <property type="match status" value="1"/>
</dbReference>
<comment type="caution">
    <text evidence="1">The sequence shown here is derived from an EMBL/GenBank/DDBJ whole genome shotgun (WGS) entry which is preliminary data.</text>
</comment>
<keyword evidence="2" id="KW-1185">Reference proteome</keyword>
<dbReference type="OrthoDB" id="9801697at2"/>
<dbReference type="Proteomes" id="UP000434850">
    <property type="component" value="Unassembled WGS sequence"/>
</dbReference>
<dbReference type="Gene3D" id="2.160.10.10">
    <property type="entry name" value="Hexapeptide repeat proteins"/>
    <property type="match status" value="1"/>
</dbReference>
<dbReference type="InterPro" id="IPR011004">
    <property type="entry name" value="Trimer_LpxA-like_sf"/>
</dbReference>
<proteinExistence type="predicted"/>
<reference evidence="1 2" key="1">
    <citation type="submission" date="2019-12" db="EMBL/GenBank/DDBJ databases">
        <title>Mucilaginibacter sp. HME9299 genome sequencing and assembly.</title>
        <authorList>
            <person name="Kang H."/>
            <person name="Kim H."/>
            <person name="Joh K."/>
        </authorList>
    </citation>
    <scope>NUCLEOTIDE SEQUENCE [LARGE SCALE GENOMIC DNA]</scope>
    <source>
        <strain evidence="1 2">HME9299</strain>
    </source>
</reference>
<name>A0A6I4IGN7_9SPHI</name>
<dbReference type="InterPro" id="IPR001451">
    <property type="entry name" value="Hexapep"/>
</dbReference>
<dbReference type="Pfam" id="PF00132">
    <property type="entry name" value="Hexapep"/>
    <property type="match status" value="1"/>
</dbReference>
<accession>A0A6I4IGN7</accession>
<evidence type="ECO:0000313" key="1">
    <source>
        <dbReference type="EMBL" id="MVN92778.1"/>
    </source>
</evidence>
<dbReference type="AlphaFoldDB" id="A0A6I4IGN7"/>
<dbReference type="InterPro" id="IPR051159">
    <property type="entry name" value="Hexapeptide_acetyltransf"/>
</dbReference>
<protein>
    <recommendedName>
        <fullName evidence="3">Acyltransferase</fullName>
    </recommendedName>
</protein>
<evidence type="ECO:0000313" key="2">
    <source>
        <dbReference type="Proteomes" id="UP000434850"/>
    </source>
</evidence>
<dbReference type="RefSeq" id="WP_157543093.1">
    <property type="nucleotide sequence ID" value="NZ_WQLA01000007.1"/>
</dbReference>
<dbReference type="EMBL" id="WQLA01000007">
    <property type="protein sequence ID" value="MVN92778.1"/>
    <property type="molecule type" value="Genomic_DNA"/>
</dbReference>
<gene>
    <name evidence="1" type="ORF">GO816_16710</name>
</gene>